<dbReference type="GO" id="GO:0005886">
    <property type="term" value="C:plasma membrane"/>
    <property type="evidence" value="ECO:0007669"/>
    <property type="project" value="TreeGrafter"/>
</dbReference>
<comment type="caution">
    <text evidence="12">The sequence shown here is derived from an EMBL/GenBank/DDBJ whole genome shotgun (WGS) entry which is preliminary data.</text>
</comment>
<dbReference type="Gene3D" id="1.10.287.70">
    <property type="match status" value="1"/>
</dbReference>
<reference evidence="12 13" key="2">
    <citation type="journal article" date="2019" name="G3 (Bethesda)">
        <title>Hybrid Assembly of the Genome of the Entomopathogenic Nematode Steinernema carpocapsae Identifies the X-Chromosome.</title>
        <authorList>
            <person name="Serra L."/>
            <person name="Macchietto M."/>
            <person name="Macias-Munoz A."/>
            <person name="McGill C.J."/>
            <person name="Rodriguez I.M."/>
            <person name="Rodriguez B."/>
            <person name="Murad R."/>
            <person name="Mortazavi A."/>
        </authorList>
    </citation>
    <scope>NUCLEOTIDE SEQUENCE [LARGE SCALE GENOMIC DNA]</scope>
    <source>
        <strain evidence="12 13">ALL</strain>
    </source>
</reference>
<keyword evidence="13" id="KW-1185">Reference proteome</keyword>
<keyword evidence="7 8" id="KW-0407">Ion channel</keyword>
<evidence type="ECO:0000256" key="1">
    <source>
        <dbReference type="ARBA" id="ARBA00004141"/>
    </source>
</evidence>
<evidence type="ECO:0000313" key="12">
    <source>
        <dbReference type="EMBL" id="TMS34940.1"/>
    </source>
</evidence>
<feature type="domain" description="Potassium channel" evidence="11">
    <location>
        <begin position="134"/>
        <end position="191"/>
    </location>
</feature>
<dbReference type="AlphaFoldDB" id="A0A4U8UP60"/>
<evidence type="ECO:0000259" key="11">
    <source>
        <dbReference type="Pfam" id="PF07885"/>
    </source>
</evidence>
<dbReference type="GO" id="GO:0015271">
    <property type="term" value="F:outward rectifier potassium channel activity"/>
    <property type="evidence" value="ECO:0007669"/>
    <property type="project" value="TreeGrafter"/>
</dbReference>
<proteinExistence type="inferred from homology"/>
<dbReference type="SUPFAM" id="SSF81324">
    <property type="entry name" value="Voltage-gated potassium channels"/>
    <property type="match status" value="2"/>
</dbReference>
<dbReference type="Proteomes" id="UP000298663">
    <property type="component" value="Unassembled WGS sequence"/>
</dbReference>
<sequence>MTPLSENDPLVKNDLLPTTSSRSQQSNSLHLVFSRLVNSCKPLGKLLWNGFVKQAVIVGVFSVFGALLFMWIERSHELETKREAYNYYMTARESLLHSIQRIHHEDILDREQQWKDAIMNFENVVEIGPPDVETNWTFWMAIFYAGTIFTTIGYGNIACTTKLGQAVSMIYAFVGIILFVFVLNNLGDALLKIIRWLDSCMDDAIFMIGVKTRLISLREPASLSRYNKRPNNTFQAQLIRDEELGNSVMSLKTECNEDEKPPLAAALIVLVLWINLSTTLFAYLENWSYFTAFYFTYISLSTIGFGDVTPKHPEFMTAAFIVVMIGLSLLSVFINVLEEKIALMYRRLLTKMAEVGSGFRGSNSHGEYEADLLRAEYEEALLSGKATKKMMAGFASKSKFLKPLLRKSQGAKVMNEFKADAEAKGINLPSVLVDLDPNTGMPAFCDAKAADYQQFMEIADRKELERSMSALQRRTPYRVQAEDLIRIDDDELFNILEVVSEQKNGFVVKKNAEFRDVVIQMEKNENKSGAQTIPSIFVHSAVQVPASLS</sequence>
<evidence type="ECO:0000256" key="2">
    <source>
        <dbReference type="ARBA" id="ARBA00022448"/>
    </source>
</evidence>
<comment type="subcellular location">
    <subcellularLocation>
        <location evidence="1">Membrane</location>
        <topology evidence="1">Multi-pass membrane protein</topology>
    </subcellularLocation>
</comment>
<dbReference type="OrthoDB" id="297496at2759"/>
<feature type="transmembrane region" description="Helical" evidence="10">
    <location>
        <begin position="51"/>
        <end position="72"/>
    </location>
</feature>
<dbReference type="InterPro" id="IPR013099">
    <property type="entry name" value="K_chnl_dom"/>
</dbReference>
<reference evidence="12 13" key="1">
    <citation type="journal article" date="2015" name="Genome Biol.">
        <title>Comparative genomics of Steinernema reveals deeply conserved gene regulatory networks.</title>
        <authorList>
            <person name="Dillman A.R."/>
            <person name="Macchietto M."/>
            <person name="Porter C.F."/>
            <person name="Rogers A."/>
            <person name="Williams B."/>
            <person name="Antoshechkin I."/>
            <person name="Lee M.M."/>
            <person name="Goodwin Z."/>
            <person name="Lu X."/>
            <person name="Lewis E.E."/>
            <person name="Goodrich-Blair H."/>
            <person name="Stock S.P."/>
            <person name="Adams B.J."/>
            <person name="Sternberg P.W."/>
            <person name="Mortazavi A."/>
        </authorList>
    </citation>
    <scope>NUCLEOTIDE SEQUENCE [LARGE SCALE GENOMIC DNA]</scope>
    <source>
        <strain evidence="12 13">ALL</strain>
    </source>
</reference>
<feature type="transmembrane region" description="Helical" evidence="10">
    <location>
        <begin position="136"/>
        <end position="157"/>
    </location>
</feature>
<evidence type="ECO:0000256" key="4">
    <source>
        <dbReference type="ARBA" id="ARBA00022989"/>
    </source>
</evidence>
<evidence type="ECO:0000256" key="8">
    <source>
        <dbReference type="RuleBase" id="RU003857"/>
    </source>
</evidence>
<evidence type="ECO:0000313" key="13">
    <source>
        <dbReference type="Proteomes" id="UP000298663"/>
    </source>
</evidence>
<evidence type="ECO:0000256" key="3">
    <source>
        <dbReference type="ARBA" id="ARBA00022692"/>
    </source>
</evidence>
<dbReference type="GO" id="GO:0030322">
    <property type="term" value="P:stabilization of membrane potential"/>
    <property type="evidence" value="ECO:0007669"/>
    <property type="project" value="TreeGrafter"/>
</dbReference>
<dbReference type="EMBL" id="AZBU02000001">
    <property type="protein sequence ID" value="TMS34940.1"/>
    <property type="molecule type" value="Genomic_DNA"/>
</dbReference>
<gene>
    <name evidence="12" type="ORF">L596_002434</name>
</gene>
<dbReference type="InterPro" id="IPR003280">
    <property type="entry name" value="2pore_dom_K_chnl"/>
</dbReference>
<name>A0A4U8UP60_STECR</name>
<organism evidence="12 13">
    <name type="scientific">Steinernema carpocapsae</name>
    <name type="common">Entomopathogenic nematode</name>
    <dbReference type="NCBI Taxonomy" id="34508"/>
    <lineage>
        <taxon>Eukaryota</taxon>
        <taxon>Metazoa</taxon>
        <taxon>Ecdysozoa</taxon>
        <taxon>Nematoda</taxon>
        <taxon>Chromadorea</taxon>
        <taxon>Rhabditida</taxon>
        <taxon>Tylenchina</taxon>
        <taxon>Panagrolaimomorpha</taxon>
        <taxon>Strongyloidoidea</taxon>
        <taxon>Steinernematidae</taxon>
        <taxon>Steinernema</taxon>
    </lineage>
</organism>
<evidence type="ECO:0000256" key="10">
    <source>
        <dbReference type="SAM" id="Phobius"/>
    </source>
</evidence>
<evidence type="ECO:0000256" key="5">
    <source>
        <dbReference type="ARBA" id="ARBA00023065"/>
    </source>
</evidence>
<feature type="transmembrane region" description="Helical" evidence="10">
    <location>
        <begin position="263"/>
        <end position="284"/>
    </location>
</feature>
<keyword evidence="5 8" id="KW-0406">Ion transport</keyword>
<evidence type="ECO:0000256" key="7">
    <source>
        <dbReference type="ARBA" id="ARBA00023303"/>
    </source>
</evidence>
<accession>A0A4U8UP60</accession>
<protein>
    <recommendedName>
        <fullName evidence="11">Potassium channel domain-containing protein</fullName>
    </recommendedName>
</protein>
<feature type="region of interest" description="Disordered" evidence="9">
    <location>
        <begin position="1"/>
        <end position="22"/>
    </location>
</feature>
<dbReference type="PRINTS" id="PR01333">
    <property type="entry name" value="2POREKCHANEL"/>
</dbReference>
<feature type="domain" description="Potassium channel" evidence="11">
    <location>
        <begin position="268"/>
        <end position="339"/>
    </location>
</feature>
<keyword evidence="4 10" id="KW-1133">Transmembrane helix</keyword>
<keyword evidence="2 8" id="KW-0813">Transport</keyword>
<keyword evidence="6 10" id="KW-0472">Membrane</keyword>
<evidence type="ECO:0000256" key="6">
    <source>
        <dbReference type="ARBA" id="ARBA00023136"/>
    </source>
</evidence>
<dbReference type="PANTHER" id="PTHR11003">
    <property type="entry name" value="POTASSIUM CHANNEL, SUBFAMILY K"/>
    <property type="match status" value="1"/>
</dbReference>
<dbReference type="STRING" id="34508.A0A4U8UP60"/>
<keyword evidence="3 8" id="KW-0812">Transmembrane</keyword>
<comment type="similarity">
    <text evidence="8">Belongs to the two pore domain potassium channel (TC 1.A.1.8) family.</text>
</comment>
<dbReference type="GO" id="GO:0022841">
    <property type="term" value="F:potassium ion leak channel activity"/>
    <property type="evidence" value="ECO:0007669"/>
    <property type="project" value="TreeGrafter"/>
</dbReference>
<dbReference type="Pfam" id="PF07885">
    <property type="entry name" value="Ion_trans_2"/>
    <property type="match status" value="2"/>
</dbReference>
<feature type="transmembrane region" description="Helical" evidence="10">
    <location>
        <begin position="315"/>
        <end position="337"/>
    </location>
</feature>
<feature type="transmembrane region" description="Helical" evidence="10">
    <location>
        <begin position="169"/>
        <end position="187"/>
    </location>
</feature>
<evidence type="ECO:0000256" key="9">
    <source>
        <dbReference type="SAM" id="MobiDB-lite"/>
    </source>
</evidence>
<dbReference type="PANTHER" id="PTHR11003:SF61">
    <property type="entry name" value="POTASSIUM CHANNEL DOMAIN-CONTAINING PROTEIN"/>
    <property type="match status" value="1"/>
</dbReference>